<dbReference type="EMBL" id="QFFZ01000024">
    <property type="protein sequence ID" value="TEB10586.1"/>
    <property type="molecule type" value="Genomic_DNA"/>
</dbReference>
<feature type="active site" description="Proton donor/acceptor; for FBP aldolase activity" evidence="15">
    <location>
        <position position="227"/>
    </location>
</feature>
<dbReference type="PANTHER" id="PTHR38341:SF1">
    <property type="entry name" value="FRUCTOSE-1,6-BISPHOSPHATE ALDOLASE_PHOSPHATASE"/>
    <property type="match status" value="1"/>
</dbReference>
<protein>
    <recommendedName>
        <fullName evidence="7 15">Fructose-1,6-bisphosphate aldolase/phosphatase</fullName>
        <shortName evidence="15">FBP A/P</shortName>
        <shortName evidence="15">FBP aldolase/phosphatase</shortName>
        <ecNumber evidence="6 15">3.1.3.11</ecNumber>
        <ecNumber evidence="15">4.1.2.13</ecNumber>
    </recommendedName>
</protein>
<evidence type="ECO:0000256" key="9">
    <source>
        <dbReference type="ARBA" id="ARBA00022723"/>
    </source>
</evidence>
<accession>A0A4Y7RP69</accession>
<dbReference type="GO" id="GO:0006094">
    <property type="term" value="P:gluconeogenesis"/>
    <property type="evidence" value="ECO:0007669"/>
    <property type="project" value="UniProtKB-UniRule"/>
</dbReference>
<sequence>MGKKITLSVIKADVGGFVGHSSVHPELLETARGVLAGSPLLIDFHVTHVGDDINLIMTHENGKDNGSIHQLAWDTFLSCTGVAKKLKLYGAGQDLLSDAFSGNVKGMGPGVAELEFEERGSEPVIVFMADKTEPGAWNLPLYKMFADPFNTIGLVIDPKMHKGFLFEIRDLIENKKVTFSCPEELYDMLVFIGATGRYVVKSVFQKETNEIVATSSTQRLNLMAGRYVGKDDPVLLVRCQSGFPAVGEALEPFANPHLVSGWMRGSHSGPLMPVPVAMSNPTRFDGPPRVAALGFQLCGGKLLGPQDFFADPSYDLARQKANEIANYIRRMGPFEPHRLHLNEMEYTTLPDVSKRLKDRFEKLRLS</sequence>
<evidence type="ECO:0000256" key="2">
    <source>
        <dbReference type="ARBA" id="ARBA00001946"/>
    </source>
</evidence>
<dbReference type="Proteomes" id="UP000297597">
    <property type="component" value="Unassembled WGS sequence"/>
</dbReference>
<feature type="binding site" evidence="15">
    <location>
        <position position="51"/>
    </location>
    <ligand>
        <name>Mg(2+)</name>
        <dbReference type="ChEBI" id="CHEBI:18420"/>
        <label>2</label>
    </ligand>
</feature>
<feature type="binding site" evidence="15">
    <location>
        <position position="93"/>
    </location>
    <ligand>
        <name>Mg(2+)</name>
        <dbReference type="ChEBI" id="CHEBI:18420"/>
        <label>1</label>
    </ligand>
</feature>
<feature type="binding site" description="in other chain" evidence="15">
    <location>
        <position position="346"/>
    </location>
    <ligand>
        <name>beta-D-fructose 1,6-bisphosphate</name>
        <dbReference type="ChEBI" id="CHEBI:32966"/>
        <note>ligand shared between dimeric partners</note>
    </ligand>
</feature>
<evidence type="ECO:0000256" key="1">
    <source>
        <dbReference type="ARBA" id="ARBA00001273"/>
    </source>
</evidence>
<evidence type="ECO:0000256" key="5">
    <source>
        <dbReference type="ARBA" id="ARBA00011820"/>
    </source>
</evidence>
<dbReference type="InterPro" id="IPR002803">
    <property type="entry name" value="FBPase_V"/>
</dbReference>
<evidence type="ECO:0000256" key="4">
    <source>
        <dbReference type="ARBA" id="ARBA00010693"/>
    </source>
</evidence>
<comment type="pathway">
    <text evidence="3 15">Carbohydrate biosynthesis; gluconeogenesis.</text>
</comment>
<evidence type="ECO:0000256" key="11">
    <source>
        <dbReference type="ARBA" id="ARBA00022842"/>
    </source>
</evidence>
<feature type="binding site" evidence="15">
    <location>
        <position position="20"/>
    </location>
    <ligand>
        <name>Mg(2+)</name>
        <dbReference type="ChEBI" id="CHEBI:18420"/>
        <label>1</label>
    </ligand>
</feature>
<gene>
    <name evidence="15 16" type="primary">fbp</name>
    <name evidence="16" type="ORF">Pmgp_02276</name>
</gene>
<keyword evidence="11 15" id="KW-0460">Magnesium</keyword>
<comment type="caution">
    <text evidence="16">The sequence shown here is derived from an EMBL/GenBank/DDBJ whole genome shotgun (WGS) entry which is preliminary data.</text>
</comment>
<dbReference type="PIRSF" id="PIRSF015647">
    <property type="entry name" value="FBPtase_archl"/>
    <property type="match status" value="1"/>
</dbReference>
<dbReference type="HAMAP" id="MF_02067">
    <property type="entry name" value="FBP_aldolase_phosphatase"/>
    <property type="match status" value="1"/>
</dbReference>
<keyword evidence="14 15" id="KW-0119">Carbohydrate metabolism</keyword>
<keyword evidence="17" id="KW-1185">Reference proteome</keyword>
<dbReference type="GO" id="GO:0004332">
    <property type="term" value="F:fructose-bisphosphate aldolase activity"/>
    <property type="evidence" value="ECO:0007669"/>
    <property type="project" value="UniProtKB-UniRule"/>
</dbReference>
<keyword evidence="9 15" id="KW-0479">Metal-binding</keyword>
<evidence type="ECO:0000256" key="14">
    <source>
        <dbReference type="ARBA" id="ARBA00023277"/>
    </source>
</evidence>
<dbReference type="GO" id="GO:0000287">
    <property type="term" value="F:magnesium ion binding"/>
    <property type="evidence" value="ECO:0007669"/>
    <property type="project" value="UniProtKB-UniRule"/>
</dbReference>
<feature type="binding site" description="in other chain" evidence="15">
    <location>
        <position position="285"/>
    </location>
    <ligand>
        <name>beta-D-fructose 1,6-bisphosphate</name>
        <dbReference type="ChEBI" id="CHEBI:32966"/>
        <note>ligand shared between dimeric partners</note>
    </ligand>
</feature>
<keyword evidence="10 15" id="KW-0378">Hydrolase</keyword>
<comment type="subunit">
    <text evidence="5 15">Homooctamer; dimer of tetramers.</text>
</comment>
<keyword evidence="13 15" id="KW-0704">Schiff base</keyword>
<comment type="cofactor">
    <cofactor evidence="2 15">
        <name>Mg(2+)</name>
        <dbReference type="ChEBI" id="CHEBI:18420"/>
    </cofactor>
</comment>
<proteinExistence type="inferred from homology"/>
<feature type="binding site" evidence="15">
    <location>
        <begin position="240"/>
        <end position="241"/>
    </location>
    <ligand>
        <name>beta-D-fructose 1,6-bisphosphate</name>
        <dbReference type="ChEBI" id="CHEBI:32966"/>
        <note>ligand shared between dimeric partners</note>
    </ligand>
</feature>
<evidence type="ECO:0000256" key="6">
    <source>
        <dbReference type="ARBA" id="ARBA00013093"/>
    </source>
</evidence>
<dbReference type="EC" id="4.1.2.13" evidence="15"/>
<dbReference type="PANTHER" id="PTHR38341">
    <property type="entry name" value="FRUCTOSE-1,6-BISPHOSPHATE ALDOLASE/PHOSPHATASE"/>
    <property type="match status" value="1"/>
</dbReference>
<evidence type="ECO:0000256" key="10">
    <source>
        <dbReference type="ARBA" id="ARBA00022801"/>
    </source>
</evidence>
<dbReference type="SUPFAM" id="SSF111249">
    <property type="entry name" value="Sulfolobus fructose-1,6-bisphosphatase-like"/>
    <property type="match status" value="1"/>
</dbReference>
<evidence type="ECO:0000256" key="12">
    <source>
        <dbReference type="ARBA" id="ARBA00023239"/>
    </source>
</evidence>
<evidence type="ECO:0000256" key="3">
    <source>
        <dbReference type="ARBA" id="ARBA00004742"/>
    </source>
</evidence>
<feature type="active site" description="Proton acceptor; for FBP phosphatase activity" evidence="15">
    <location>
        <position position="13"/>
    </location>
</feature>
<feature type="binding site" evidence="15">
    <location>
        <position position="230"/>
    </location>
    <ligand>
        <name>Mg(2+)</name>
        <dbReference type="ChEBI" id="CHEBI:18420"/>
        <label>3</label>
    </ligand>
</feature>
<name>A0A4Y7RP69_9FIRM</name>
<feature type="binding site" evidence="15">
    <location>
        <position position="52"/>
    </location>
    <ligand>
        <name>Mg(2+)</name>
        <dbReference type="ChEBI" id="CHEBI:18420"/>
        <label>2</label>
    </ligand>
</feature>
<feature type="binding site" description="in other chain" evidence="15">
    <location>
        <position position="89"/>
    </location>
    <ligand>
        <name>beta-D-fructose 1,6-bisphosphate</name>
        <dbReference type="ChEBI" id="CHEBI:32966"/>
        <note>ligand shared between dimeric partners</note>
    </ligand>
</feature>
<feature type="binding site" description="in other chain" evidence="15">
    <location>
        <position position="131"/>
    </location>
    <ligand>
        <name>beta-D-fructose 1,6-bisphosphate</name>
        <dbReference type="ChEBI" id="CHEBI:32966"/>
        <note>ligand shared between dimeric partners</note>
    </ligand>
</feature>
<evidence type="ECO:0000256" key="8">
    <source>
        <dbReference type="ARBA" id="ARBA00022432"/>
    </source>
</evidence>
<dbReference type="OrthoDB" id="9763541at2"/>
<dbReference type="Pfam" id="PF01950">
    <property type="entry name" value="FBPase_3"/>
    <property type="match status" value="1"/>
</dbReference>
<dbReference type="NCBIfam" id="NF041126">
    <property type="entry name" value="FBP_aldo_phos"/>
    <property type="match status" value="1"/>
</dbReference>
<comment type="catalytic activity">
    <reaction evidence="15">
        <text>beta-D-fructose 1,6-bisphosphate = D-glyceraldehyde 3-phosphate + dihydroxyacetone phosphate</text>
        <dbReference type="Rhea" id="RHEA:14729"/>
        <dbReference type="ChEBI" id="CHEBI:32966"/>
        <dbReference type="ChEBI" id="CHEBI:57642"/>
        <dbReference type="ChEBI" id="CHEBI:59776"/>
        <dbReference type="EC" id="4.1.2.13"/>
    </reaction>
</comment>
<comment type="catalytic activity">
    <reaction evidence="1 15">
        <text>beta-D-fructose 1,6-bisphosphate + H2O = beta-D-fructose 6-phosphate + phosphate</text>
        <dbReference type="Rhea" id="RHEA:11064"/>
        <dbReference type="ChEBI" id="CHEBI:15377"/>
        <dbReference type="ChEBI" id="CHEBI:32966"/>
        <dbReference type="ChEBI" id="CHEBI:43474"/>
        <dbReference type="ChEBI" id="CHEBI:57634"/>
        <dbReference type="EC" id="3.1.3.11"/>
    </reaction>
</comment>
<dbReference type="AlphaFoldDB" id="A0A4Y7RP69"/>
<comment type="function">
    <text evidence="15">Catalyzes two subsequent steps in gluconeogenesis: the aldol condensation of dihydroxyacetone phosphate (DHAP) and glyceraldehyde-3-phosphate (GA3P) to fructose-1,6-bisphosphate (FBP), and the dephosphorylation of FBP to fructose-6-phosphate (F6P).</text>
</comment>
<reference evidence="16 17" key="1">
    <citation type="journal article" date="2018" name="Environ. Microbiol.">
        <title>Novel energy conservation strategies and behaviour of Pelotomaculum schinkii driving syntrophic propionate catabolism.</title>
        <authorList>
            <person name="Hidalgo-Ahumada C.A.P."/>
            <person name="Nobu M.K."/>
            <person name="Narihiro T."/>
            <person name="Tamaki H."/>
            <person name="Liu W.T."/>
            <person name="Kamagata Y."/>
            <person name="Stams A.J.M."/>
            <person name="Imachi H."/>
            <person name="Sousa D.Z."/>
        </authorList>
    </citation>
    <scope>NUCLEOTIDE SEQUENCE [LARGE SCALE GENOMIC DNA]</scope>
    <source>
        <strain evidence="16 17">MGP</strain>
    </source>
</reference>
<comment type="similarity">
    <text evidence="4 15">Belongs to the FBP aldolase/phosphatase family.</text>
</comment>
<dbReference type="GO" id="GO:0042132">
    <property type="term" value="F:fructose 1,6-bisphosphate 1-phosphatase activity"/>
    <property type="evidence" value="ECO:0007669"/>
    <property type="project" value="UniProtKB-UniRule"/>
</dbReference>
<dbReference type="EC" id="3.1.3.11" evidence="6 15"/>
<feature type="binding site" evidence="15">
    <location>
        <position position="231"/>
    </location>
    <ligand>
        <name>Mg(2+)</name>
        <dbReference type="ChEBI" id="CHEBI:18420"/>
        <label>4</label>
    </ligand>
</feature>
<dbReference type="InterPro" id="IPR036076">
    <property type="entry name" value="FBPase_V_sf"/>
</dbReference>
<feature type="binding site" evidence="15">
    <location>
        <position position="130"/>
    </location>
    <ligand>
        <name>Mg(2+)</name>
        <dbReference type="ChEBI" id="CHEBI:18420"/>
        <label>2</label>
    </ligand>
</feature>
<feature type="binding site" evidence="15">
    <location>
        <position position="20"/>
    </location>
    <ligand>
        <name>dihydroxyacetone phosphate</name>
        <dbReference type="ChEBI" id="CHEBI:57642"/>
    </ligand>
</feature>
<evidence type="ECO:0000256" key="7">
    <source>
        <dbReference type="ARBA" id="ARBA00018635"/>
    </source>
</evidence>
<feature type="binding site" evidence="15">
    <location>
        <position position="285"/>
    </location>
    <ligand>
        <name>dihydroxyacetone phosphate</name>
        <dbReference type="ChEBI" id="CHEBI:57642"/>
    </ligand>
</feature>
<keyword evidence="12 15" id="KW-0456">Lyase</keyword>
<evidence type="ECO:0000313" key="17">
    <source>
        <dbReference type="Proteomes" id="UP000297597"/>
    </source>
</evidence>
<feature type="binding site" evidence="15">
    <location>
        <position position="131"/>
    </location>
    <ligand>
        <name>dihydroxyacetone phosphate</name>
        <dbReference type="ChEBI" id="CHEBI:57642"/>
    </ligand>
</feature>
<organism evidence="16 17">
    <name type="scientific">Pelotomaculum propionicicum</name>
    <dbReference type="NCBI Taxonomy" id="258475"/>
    <lineage>
        <taxon>Bacteria</taxon>
        <taxon>Bacillati</taxon>
        <taxon>Bacillota</taxon>
        <taxon>Clostridia</taxon>
        <taxon>Eubacteriales</taxon>
        <taxon>Desulfotomaculaceae</taxon>
        <taxon>Pelotomaculum</taxon>
    </lineage>
</organism>
<feature type="binding site" evidence="15">
    <location>
        <position position="232"/>
    </location>
    <ligand>
        <name>Mg(2+)</name>
        <dbReference type="ChEBI" id="CHEBI:18420"/>
        <label>3</label>
    </ligand>
</feature>
<comment type="domain">
    <text evidence="15">Consists of a single catalytic domain, but remodels its active-site architecture via a large structural change to exhibit dual activities.</text>
</comment>
<keyword evidence="8 15" id="KW-0312">Gluconeogenesis</keyword>
<feature type="binding site" evidence="15">
    <location>
        <position position="51"/>
    </location>
    <ligand>
        <name>Mg(2+)</name>
        <dbReference type="ChEBI" id="CHEBI:18420"/>
        <label>1</label>
    </ligand>
</feature>
<feature type="binding site" description="in other chain" evidence="15">
    <location>
        <position position="20"/>
    </location>
    <ligand>
        <name>beta-D-fructose 1,6-bisphosphate</name>
        <dbReference type="ChEBI" id="CHEBI:32966"/>
        <note>ligand shared between dimeric partners</note>
    </ligand>
</feature>
<dbReference type="UniPathway" id="UPA00138"/>
<evidence type="ECO:0000256" key="15">
    <source>
        <dbReference type="HAMAP-Rule" id="MF_02067"/>
    </source>
</evidence>
<evidence type="ECO:0000313" key="16">
    <source>
        <dbReference type="EMBL" id="TEB10586.1"/>
    </source>
</evidence>
<feature type="binding site" evidence="15">
    <location>
        <position position="231"/>
    </location>
    <ligand>
        <name>Mg(2+)</name>
        <dbReference type="ChEBI" id="CHEBI:18420"/>
        <label>3</label>
    </ligand>
</feature>
<dbReference type="RefSeq" id="WP_134214100.1">
    <property type="nucleotide sequence ID" value="NZ_QFFZ01000024.1"/>
</dbReference>
<feature type="binding site" description="in other chain" evidence="15">
    <location>
        <begin position="102"/>
        <end position="103"/>
    </location>
    <ligand>
        <name>beta-D-fructose 1,6-bisphosphate</name>
        <dbReference type="ChEBI" id="CHEBI:32966"/>
        <note>ligand shared between dimeric partners</note>
    </ligand>
</feature>
<feature type="binding site" description="in other chain" evidence="15">
    <location>
        <position position="264"/>
    </location>
    <ligand>
        <name>beta-D-fructose 1,6-bisphosphate</name>
        <dbReference type="ChEBI" id="CHEBI:32966"/>
        <note>ligand shared between dimeric partners</note>
    </ligand>
</feature>
<evidence type="ECO:0000256" key="13">
    <source>
        <dbReference type="ARBA" id="ARBA00023270"/>
    </source>
</evidence>
<feature type="binding site" evidence="15">
    <location>
        <position position="232"/>
    </location>
    <ligand>
        <name>Mg(2+)</name>
        <dbReference type="ChEBI" id="CHEBI:18420"/>
        <label>2</label>
    </ligand>
</feature>
<feature type="binding site" evidence="15">
    <location>
        <position position="264"/>
    </location>
    <ligand>
        <name>dihydroxyacetone phosphate</name>
        <dbReference type="ChEBI" id="CHEBI:57642"/>
    </ligand>
</feature>
<feature type="active site" description="Schiff-base intermediate with DHAP; for FBP aldolase activity" evidence="15">
    <location>
        <position position="230"/>
    </location>
</feature>
<feature type="binding site" evidence="15">
    <location>
        <position position="13"/>
    </location>
    <ligand>
        <name>Mg(2+)</name>
        <dbReference type="ChEBI" id="CHEBI:18420"/>
        <label>1</label>
    </ligand>
</feature>